<proteinExistence type="predicted"/>
<dbReference type="EMBL" id="JBAFSM010000020">
    <property type="protein sequence ID" value="MEG3437887.1"/>
    <property type="molecule type" value="Genomic_DNA"/>
</dbReference>
<comment type="caution">
    <text evidence="1">The sequence shown here is derived from an EMBL/GenBank/DDBJ whole genome shotgun (WGS) entry which is preliminary data.</text>
</comment>
<evidence type="ECO:0000313" key="1">
    <source>
        <dbReference type="EMBL" id="MEG3437887.1"/>
    </source>
</evidence>
<dbReference type="Proteomes" id="UP001328733">
    <property type="component" value="Unassembled WGS sequence"/>
</dbReference>
<gene>
    <name evidence="1" type="ORF">V0288_12235</name>
</gene>
<accession>A0AAW9QUX3</accession>
<dbReference type="AlphaFoldDB" id="A0AAW9QUX3"/>
<name>A0AAW9QUX3_9CHRO</name>
<evidence type="ECO:0000313" key="2">
    <source>
        <dbReference type="Proteomes" id="UP001328733"/>
    </source>
</evidence>
<sequence length="115" mass="12791">MKGKTVSAYTDSETASRVAGIAKLEHRPPARIAGMALKWFVSLPPEAREALWQIEALGDEDDLAEVRREMTRTLLNVRYNIARRQVLAEMNVEGLGELETEDDSLAAAVNLTHDE</sequence>
<reference evidence="1 2" key="1">
    <citation type="submission" date="2024-01" db="EMBL/GenBank/DDBJ databases">
        <title>Genomic insights into the taxonomy and metabolism of the cyanobacterium Pannus brasiliensis CCIBt3594.</title>
        <authorList>
            <person name="Machado M."/>
            <person name="Botero N.B."/>
            <person name="Andreote A.P.D."/>
            <person name="Feitosa A.M.T."/>
            <person name="Popin R."/>
            <person name="Sivonen K."/>
            <person name="Fiore M.F."/>
        </authorList>
    </citation>
    <scope>NUCLEOTIDE SEQUENCE [LARGE SCALE GENOMIC DNA]</scope>
    <source>
        <strain evidence="1 2">CCIBt3594</strain>
    </source>
</reference>
<keyword evidence="2" id="KW-1185">Reference proteome</keyword>
<dbReference type="RefSeq" id="WP_332865365.1">
    <property type="nucleotide sequence ID" value="NZ_JBAFSM010000020.1"/>
</dbReference>
<protein>
    <submittedName>
        <fullName evidence="1">Uncharacterized protein</fullName>
    </submittedName>
</protein>
<organism evidence="1 2">
    <name type="scientific">Pannus brasiliensis CCIBt3594</name>
    <dbReference type="NCBI Taxonomy" id="1427578"/>
    <lineage>
        <taxon>Bacteria</taxon>
        <taxon>Bacillati</taxon>
        <taxon>Cyanobacteriota</taxon>
        <taxon>Cyanophyceae</taxon>
        <taxon>Oscillatoriophycideae</taxon>
        <taxon>Chroococcales</taxon>
        <taxon>Microcystaceae</taxon>
        <taxon>Pannus</taxon>
    </lineage>
</organism>